<dbReference type="SUPFAM" id="SSF52172">
    <property type="entry name" value="CheY-like"/>
    <property type="match status" value="1"/>
</dbReference>
<dbReference type="PANTHER" id="PTHR44688:SF16">
    <property type="entry name" value="DNA-BINDING TRANSCRIPTIONAL ACTIVATOR DEVR_DOSR"/>
    <property type="match status" value="1"/>
</dbReference>
<evidence type="ECO:0000256" key="2">
    <source>
        <dbReference type="ARBA" id="ARBA00023125"/>
    </source>
</evidence>
<evidence type="ECO:0000256" key="4">
    <source>
        <dbReference type="SAM" id="MobiDB-lite"/>
    </source>
</evidence>
<feature type="region of interest" description="Disordered" evidence="4">
    <location>
        <begin position="1"/>
        <end position="24"/>
    </location>
</feature>
<evidence type="ECO:0000256" key="1">
    <source>
        <dbReference type="ARBA" id="ARBA00023015"/>
    </source>
</evidence>
<dbReference type="PROSITE" id="PS00622">
    <property type="entry name" value="HTH_LUXR_1"/>
    <property type="match status" value="1"/>
</dbReference>
<keyword evidence="3" id="KW-0804">Transcription</keyword>
<dbReference type="InterPro" id="IPR000792">
    <property type="entry name" value="Tscrpt_reg_LuxR_C"/>
</dbReference>
<evidence type="ECO:0000313" key="7">
    <source>
        <dbReference type="Proteomes" id="UP000316213"/>
    </source>
</evidence>
<reference evidence="6 7" key="1">
    <citation type="submission" date="2019-02" db="EMBL/GenBank/DDBJ databases">
        <title>Deep-cultivation of Planctomycetes and their phenomic and genomic characterization uncovers novel biology.</title>
        <authorList>
            <person name="Wiegand S."/>
            <person name="Jogler M."/>
            <person name="Boedeker C."/>
            <person name="Pinto D."/>
            <person name="Vollmers J."/>
            <person name="Rivas-Marin E."/>
            <person name="Kohn T."/>
            <person name="Peeters S.H."/>
            <person name="Heuer A."/>
            <person name="Rast P."/>
            <person name="Oberbeckmann S."/>
            <person name="Bunk B."/>
            <person name="Jeske O."/>
            <person name="Meyerdierks A."/>
            <person name="Storesund J.E."/>
            <person name="Kallscheuer N."/>
            <person name="Luecker S."/>
            <person name="Lage O.M."/>
            <person name="Pohl T."/>
            <person name="Merkel B.J."/>
            <person name="Hornburger P."/>
            <person name="Mueller R.-W."/>
            <person name="Bruemmer F."/>
            <person name="Labrenz M."/>
            <person name="Spormann A.M."/>
            <person name="Op Den Camp H."/>
            <person name="Overmann J."/>
            <person name="Amann R."/>
            <person name="Jetten M.S.M."/>
            <person name="Mascher T."/>
            <person name="Medema M.H."/>
            <person name="Devos D.P."/>
            <person name="Kaster A.-K."/>
            <person name="Ovreas L."/>
            <person name="Rohde M."/>
            <person name="Galperin M.Y."/>
            <person name="Jogler C."/>
        </authorList>
    </citation>
    <scope>NUCLEOTIDE SEQUENCE [LARGE SCALE GENOMIC DNA]</scope>
    <source>
        <strain evidence="6 7">Pla100</strain>
    </source>
</reference>
<gene>
    <name evidence="6" type="primary">devR</name>
    <name evidence="6" type="ORF">Pla100_01990</name>
</gene>
<evidence type="ECO:0000313" key="6">
    <source>
        <dbReference type="EMBL" id="TWU03281.1"/>
    </source>
</evidence>
<dbReference type="GO" id="GO:0006355">
    <property type="term" value="P:regulation of DNA-templated transcription"/>
    <property type="evidence" value="ECO:0007669"/>
    <property type="project" value="InterPro"/>
</dbReference>
<sequence length="273" mass="30401">MDSHNRDQDRSSLGNNPASSSRYIPVESQRFNSPEPQIPAVKRIPLVVVHPNSIVRYGIHHAWSTSPFIHVRGVASSWKQLQLNSAAEHARVGLYGLPVAAEADLKVALAELRMTIADNPQIKWIVMANRHPDSCRQEAIEAGAYGYTESNFSADRLESMVLWVDAGRQVGFESPQPAEHTEPASMTDLVIDDRHRSDQMLAPAQRSPSTLSRLSEREREVLEGLAVGKTNQQIADTLFLSVKTIETYRSRLKQKLGLKDRAEMVAFLRSGPS</sequence>
<name>A0A5C6AV16_9BACT</name>
<feature type="domain" description="HTH luxR-type" evidence="5">
    <location>
        <begin position="207"/>
        <end position="272"/>
    </location>
</feature>
<dbReference type="PROSITE" id="PS50043">
    <property type="entry name" value="HTH_LUXR_2"/>
    <property type="match status" value="1"/>
</dbReference>
<dbReference type="SUPFAM" id="SSF46894">
    <property type="entry name" value="C-terminal effector domain of the bipartite response regulators"/>
    <property type="match status" value="1"/>
</dbReference>
<dbReference type="EMBL" id="SJPM01000001">
    <property type="protein sequence ID" value="TWU03281.1"/>
    <property type="molecule type" value="Genomic_DNA"/>
</dbReference>
<dbReference type="OrthoDB" id="9796655at2"/>
<keyword evidence="2" id="KW-0238">DNA-binding</keyword>
<feature type="compositionally biased region" description="Basic and acidic residues" evidence="4">
    <location>
        <begin position="1"/>
        <end position="10"/>
    </location>
</feature>
<keyword evidence="7" id="KW-1185">Reference proteome</keyword>
<protein>
    <submittedName>
        <fullName evidence="6">Transcriptional regulatory protein DevR (DosR)</fullName>
    </submittedName>
</protein>
<dbReference type="PRINTS" id="PR00038">
    <property type="entry name" value="HTHLUXR"/>
</dbReference>
<evidence type="ECO:0000256" key="3">
    <source>
        <dbReference type="ARBA" id="ARBA00023163"/>
    </source>
</evidence>
<dbReference type="GO" id="GO:0003677">
    <property type="term" value="F:DNA binding"/>
    <property type="evidence" value="ECO:0007669"/>
    <property type="project" value="UniProtKB-KW"/>
</dbReference>
<dbReference type="RefSeq" id="WP_146575835.1">
    <property type="nucleotide sequence ID" value="NZ_SJPM01000001.1"/>
</dbReference>
<dbReference type="AlphaFoldDB" id="A0A5C6AV16"/>
<accession>A0A5C6AV16</accession>
<keyword evidence="1" id="KW-0805">Transcription regulation</keyword>
<comment type="caution">
    <text evidence="6">The sequence shown here is derived from an EMBL/GenBank/DDBJ whole genome shotgun (WGS) entry which is preliminary data.</text>
</comment>
<dbReference type="Pfam" id="PF00196">
    <property type="entry name" value="GerE"/>
    <property type="match status" value="1"/>
</dbReference>
<organism evidence="6 7">
    <name type="scientific">Neorhodopirellula pilleata</name>
    <dbReference type="NCBI Taxonomy" id="2714738"/>
    <lineage>
        <taxon>Bacteria</taxon>
        <taxon>Pseudomonadati</taxon>
        <taxon>Planctomycetota</taxon>
        <taxon>Planctomycetia</taxon>
        <taxon>Pirellulales</taxon>
        <taxon>Pirellulaceae</taxon>
        <taxon>Neorhodopirellula</taxon>
    </lineage>
</organism>
<dbReference type="InterPro" id="IPR016032">
    <property type="entry name" value="Sig_transdc_resp-reg_C-effctor"/>
</dbReference>
<dbReference type="PANTHER" id="PTHR44688">
    <property type="entry name" value="DNA-BINDING TRANSCRIPTIONAL ACTIVATOR DEVR_DOSR"/>
    <property type="match status" value="1"/>
</dbReference>
<evidence type="ECO:0000259" key="5">
    <source>
        <dbReference type="PROSITE" id="PS50043"/>
    </source>
</evidence>
<dbReference type="Proteomes" id="UP000316213">
    <property type="component" value="Unassembled WGS sequence"/>
</dbReference>
<dbReference type="SMART" id="SM00421">
    <property type="entry name" value="HTH_LUXR"/>
    <property type="match status" value="1"/>
</dbReference>
<dbReference type="CDD" id="cd06170">
    <property type="entry name" value="LuxR_C_like"/>
    <property type="match status" value="1"/>
</dbReference>
<feature type="compositionally biased region" description="Polar residues" evidence="4">
    <location>
        <begin position="11"/>
        <end position="22"/>
    </location>
</feature>
<dbReference type="Gene3D" id="3.40.50.2300">
    <property type="match status" value="1"/>
</dbReference>
<proteinExistence type="predicted"/>
<dbReference type="InterPro" id="IPR011006">
    <property type="entry name" value="CheY-like_superfamily"/>
</dbReference>